<reference evidence="2" key="1">
    <citation type="journal article" date="2021" name="Nat. Commun.">
        <title>Genomic analyses provide insights into spinach domestication and the genetic basis of agronomic traits.</title>
        <authorList>
            <person name="Cai X."/>
            <person name="Sun X."/>
            <person name="Xu C."/>
            <person name="Sun H."/>
            <person name="Wang X."/>
            <person name="Ge C."/>
            <person name="Zhang Z."/>
            <person name="Wang Q."/>
            <person name="Fei Z."/>
            <person name="Jiao C."/>
            <person name="Wang Q."/>
        </authorList>
    </citation>
    <scope>NUCLEOTIDE SEQUENCE [LARGE SCALE GENOMIC DNA]</scope>
    <source>
        <strain evidence="2">cv. Varoflay</strain>
    </source>
</reference>
<keyword evidence="2" id="KW-1185">Reference proteome</keyword>
<evidence type="ECO:0000313" key="2">
    <source>
        <dbReference type="Proteomes" id="UP000813463"/>
    </source>
</evidence>
<sequence>MENFRSMSCKEGRMQMENYNNDNNNNNGGGKSNGGPPTSMQDLRSYSTSYASNYMQVHPQPSNKDSKGNNHNNSNNNDHKKNRGFGSTSNSYSNSTTKGWSLSDPELQRKKRVASYKVYAVEGKMKGSFRKSFRWVKHTCSQVVHGTWW</sequence>
<accession>A0ABM3R5N1</accession>
<dbReference type="PANTHER" id="PTHR33193">
    <property type="entry name" value="DOMAIN PROTEIN, PUTATIVE (DUF3511)-RELATED"/>
    <property type="match status" value="1"/>
</dbReference>
<dbReference type="RefSeq" id="XP_056690894.1">
    <property type="nucleotide sequence ID" value="XM_056834916.1"/>
</dbReference>
<evidence type="ECO:0008006" key="4">
    <source>
        <dbReference type="Google" id="ProtNLM"/>
    </source>
</evidence>
<dbReference type="Pfam" id="PF12023">
    <property type="entry name" value="DUF3511"/>
    <property type="match status" value="1"/>
</dbReference>
<dbReference type="GeneID" id="110802942"/>
<evidence type="ECO:0000313" key="3">
    <source>
        <dbReference type="RefSeq" id="XP_056690894.1"/>
    </source>
</evidence>
<dbReference type="PANTHER" id="PTHR33193:SF43">
    <property type="entry name" value="TRANSMEMBRANE PROTEIN DDB_G0273707_DDB_G0273361-LIKE"/>
    <property type="match status" value="1"/>
</dbReference>
<dbReference type="Proteomes" id="UP000813463">
    <property type="component" value="Chromosome 1"/>
</dbReference>
<reference evidence="3" key="2">
    <citation type="submission" date="2025-08" db="UniProtKB">
        <authorList>
            <consortium name="RefSeq"/>
        </authorList>
    </citation>
    <scope>IDENTIFICATION</scope>
    <source>
        <tissue evidence="3">Leaf</tissue>
    </source>
</reference>
<proteinExistence type="predicted"/>
<name>A0ABM3R5N1_SPIOL</name>
<organism evidence="2 3">
    <name type="scientific">Spinacia oleracea</name>
    <name type="common">Spinach</name>
    <dbReference type="NCBI Taxonomy" id="3562"/>
    <lineage>
        <taxon>Eukaryota</taxon>
        <taxon>Viridiplantae</taxon>
        <taxon>Streptophyta</taxon>
        <taxon>Embryophyta</taxon>
        <taxon>Tracheophyta</taxon>
        <taxon>Spermatophyta</taxon>
        <taxon>Magnoliopsida</taxon>
        <taxon>eudicotyledons</taxon>
        <taxon>Gunneridae</taxon>
        <taxon>Pentapetalae</taxon>
        <taxon>Caryophyllales</taxon>
        <taxon>Chenopodiaceae</taxon>
        <taxon>Chenopodioideae</taxon>
        <taxon>Anserineae</taxon>
        <taxon>Spinacia</taxon>
    </lineage>
</organism>
<feature type="compositionally biased region" description="Polar residues" evidence="1">
    <location>
        <begin position="36"/>
        <end position="62"/>
    </location>
</feature>
<dbReference type="InterPro" id="IPR021899">
    <property type="entry name" value="DUF3511"/>
</dbReference>
<gene>
    <name evidence="3" type="primary">LOC110802942</name>
</gene>
<feature type="region of interest" description="Disordered" evidence="1">
    <location>
        <begin position="1"/>
        <end position="106"/>
    </location>
</feature>
<evidence type="ECO:0000256" key="1">
    <source>
        <dbReference type="SAM" id="MobiDB-lite"/>
    </source>
</evidence>
<feature type="compositionally biased region" description="Low complexity" evidence="1">
    <location>
        <begin position="87"/>
        <end position="97"/>
    </location>
</feature>
<protein>
    <recommendedName>
        <fullName evidence="4">DUF3511 domain-containing protein</fullName>
    </recommendedName>
</protein>